<dbReference type="Pfam" id="PF09317">
    <property type="entry name" value="ACDH_C"/>
    <property type="match status" value="1"/>
</dbReference>
<comment type="cofactor">
    <cofactor evidence="1">
        <name>FAD</name>
        <dbReference type="ChEBI" id="CHEBI:57692"/>
    </cofactor>
</comment>
<keyword evidence="14" id="KW-0472">Membrane</keyword>
<evidence type="ECO:0000259" key="17">
    <source>
        <dbReference type="Pfam" id="PF09317"/>
    </source>
</evidence>
<dbReference type="InterPro" id="IPR046373">
    <property type="entry name" value="Acyl-CoA_Oxase/DH_mid-dom_sf"/>
</dbReference>
<dbReference type="FunFam" id="2.40.110.10:FF:000010">
    <property type="entry name" value="Acyl-CoA dehydrogenase"/>
    <property type="match status" value="1"/>
</dbReference>
<evidence type="ECO:0000256" key="8">
    <source>
        <dbReference type="ARBA" id="ARBA00022827"/>
    </source>
</evidence>
<dbReference type="FunFam" id="1.10.540.10:FF:000004">
    <property type="entry name" value="Acyl-CoA dehydrogenase"/>
    <property type="match status" value="1"/>
</dbReference>
<feature type="domain" description="Acyl-CoA dehydrogenase/oxidase N-terminal" evidence="16">
    <location>
        <begin position="146"/>
        <end position="236"/>
    </location>
</feature>
<dbReference type="Pfam" id="PF02771">
    <property type="entry name" value="Acyl-CoA_dh_N"/>
    <property type="match status" value="1"/>
</dbReference>
<evidence type="ECO:0000313" key="19">
    <source>
        <dbReference type="Proteomes" id="UP000307749"/>
    </source>
</evidence>
<dbReference type="EC" id="1.3.8.7" evidence="4"/>
<dbReference type="InterPro" id="IPR013786">
    <property type="entry name" value="AcylCoA_DH/ox_N"/>
</dbReference>
<dbReference type="NCBIfam" id="NF007000">
    <property type="entry name" value="PRK09463.1"/>
    <property type="match status" value="1"/>
</dbReference>
<dbReference type="InterPro" id="IPR009075">
    <property type="entry name" value="AcylCo_DH/oxidase_C"/>
</dbReference>
<name>A0A4V3UT86_9GAMM</name>
<reference evidence="18 19" key="1">
    <citation type="submission" date="2017-02" db="EMBL/GenBank/DDBJ databases">
        <title>Whole genome sequencing of Metallibacterium scheffleri DSM 24874 (T).</title>
        <authorList>
            <person name="Kumar S."/>
            <person name="Patil P."/>
            <person name="Patil P.B."/>
        </authorList>
    </citation>
    <scope>NUCLEOTIDE SEQUENCE [LARGE SCALE GENOMIC DNA]</scope>
    <source>
        <strain evidence="18 19">DSM 24874</strain>
    </source>
</reference>
<dbReference type="GO" id="GO:0033539">
    <property type="term" value="P:fatty acid beta-oxidation using acyl-CoA dehydrogenase"/>
    <property type="evidence" value="ECO:0007669"/>
    <property type="project" value="InterPro"/>
</dbReference>
<comment type="similarity">
    <text evidence="3">Belongs to the acyl-CoA dehydrogenase family.</text>
</comment>
<dbReference type="GO" id="GO:0050660">
    <property type="term" value="F:flavin adenine dinucleotide binding"/>
    <property type="evidence" value="ECO:0007669"/>
    <property type="project" value="InterPro"/>
</dbReference>
<evidence type="ECO:0000256" key="9">
    <source>
        <dbReference type="ARBA" id="ARBA00022832"/>
    </source>
</evidence>
<sequence>MTIVLIVLALLALSLLLAFLRGSAWLWSVSSIVLAAVMGLIEGSAREALIAAIVLAVLSLPFAIVPLRRVLFSRSLLKAFAHALPRLSETERTALDAGSVGFEAELFSGKPDWHKLLAEPKPVLSAAEQAFMDGPVEQLCAMLDDWHITHELADLPPEVWAFLKREKFFGMIIPRRYGGLEFSALAHSAVLQKVSSICPTASSTIAVPNSLGPAELLLHYGSEQQKDYYLPRLADGREVPCFALTGPYAGSDATSIPDYGIVCRGLWKGEEVPGVRLTFDKRYITLAPVATIIGLAFRLYDPEHLIGDSEDRGITLALIPRETPGLDIGRRHMPLNIPFQNGPVRGKDVFVPLTQLIGGPDMAGHGWRMLVENLSVGRAISLPSNAAGFARLAVAASGAYARLRKQFGLSIARFEGVEEALARIGGMSYLVTALSRSTAAAVDRGEKPAVTSAIAKYHATEIGREVVRDAMDVHGGKGIILGPGNYLGRNWQGAPISITVEGANIMTRSLMIFGQGAIRCHPWVLKEMAAVAEPDRRKALRDFDAALFGHVGFGLSNAVRSFVLAMSLGRLSNAPGDAHIQRYYRKLNRYSAALALCADVAMGTLGGRLKFKEKLSARLGDVLSYLYIGSALLKRYEDNGRPEAERPLLAFAFHESIWRLQNALDGVIRNFPIRPVAWLLRVLVFPLGRREVPPSDRLGRRVAAAITAPGAARAMMLEWCYLTPSANHPVGRLHALLADVVAAEPVERKLQKALKAGLVKAHEYAAQVDAAVRAGAITASEGALLKHVREAGAEFINVDDFDPADLRAGAAARATPASADATRVA</sequence>
<dbReference type="UniPathway" id="UPA00659"/>
<dbReference type="EC" id="1.3.8.8" evidence="5"/>
<accession>A0A4V3UT86</accession>
<dbReference type="InterPro" id="IPR009100">
    <property type="entry name" value="AcylCoA_DH/oxidase_NM_dom_sf"/>
</dbReference>
<keyword evidence="10" id="KW-0560">Oxidoreductase</keyword>
<dbReference type="STRING" id="993689.GCA_002077135_01391"/>
<evidence type="ECO:0000256" key="10">
    <source>
        <dbReference type="ARBA" id="ARBA00023002"/>
    </source>
</evidence>
<evidence type="ECO:0000256" key="2">
    <source>
        <dbReference type="ARBA" id="ARBA00005005"/>
    </source>
</evidence>
<comment type="caution">
    <text evidence="18">The sequence shown here is derived from an EMBL/GenBank/DDBJ whole genome shotgun (WGS) entry which is preliminary data.</text>
</comment>
<gene>
    <name evidence="18" type="primary">fadE</name>
    <name evidence="18" type="ORF">B1806_10120</name>
</gene>
<dbReference type="InterPro" id="IPR037069">
    <property type="entry name" value="AcylCoA_DH/ox_N_sf"/>
</dbReference>
<dbReference type="Proteomes" id="UP000307749">
    <property type="component" value="Unassembled WGS sequence"/>
</dbReference>
<dbReference type="InterPro" id="IPR015396">
    <property type="entry name" value="FadE_C"/>
</dbReference>
<keyword evidence="8" id="KW-0274">FAD</keyword>
<evidence type="ECO:0000259" key="15">
    <source>
        <dbReference type="Pfam" id="PF00441"/>
    </source>
</evidence>
<dbReference type="OrthoDB" id="9802447at2"/>
<comment type="catalytic activity">
    <reaction evidence="13">
        <text>a long-chain 2,3-saturated fatty acyl-CoA + oxidized [electron-transfer flavoprotein] + H(+) = a long-chain (2E)-enoyl-CoA + reduced [electron-transfer flavoprotein]</text>
        <dbReference type="Rhea" id="RHEA:17721"/>
        <dbReference type="Rhea" id="RHEA-COMP:10685"/>
        <dbReference type="Rhea" id="RHEA-COMP:10686"/>
        <dbReference type="ChEBI" id="CHEBI:15378"/>
        <dbReference type="ChEBI" id="CHEBI:57692"/>
        <dbReference type="ChEBI" id="CHEBI:58307"/>
        <dbReference type="ChEBI" id="CHEBI:83721"/>
        <dbReference type="ChEBI" id="CHEBI:83727"/>
        <dbReference type="EC" id="1.3.8.8"/>
    </reaction>
</comment>
<evidence type="ECO:0000256" key="13">
    <source>
        <dbReference type="ARBA" id="ARBA00049247"/>
    </source>
</evidence>
<dbReference type="GO" id="GO:0004466">
    <property type="term" value="F:long-chain fatty acyl-CoA dehydrogenase activity"/>
    <property type="evidence" value="ECO:0007669"/>
    <property type="project" value="UniProtKB-EC"/>
</dbReference>
<dbReference type="AlphaFoldDB" id="A0A4V3UT86"/>
<dbReference type="Gene3D" id="1.10.540.10">
    <property type="entry name" value="Acyl-CoA dehydrogenase/oxidase, N-terminal domain"/>
    <property type="match status" value="1"/>
</dbReference>
<dbReference type="PANTHER" id="PTHR48083">
    <property type="entry name" value="MEDIUM-CHAIN SPECIFIC ACYL-COA DEHYDROGENASE, MITOCHONDRIAL-RELATED"/>
    <property type="match status" value="1"/>
</dbReference>
<dbReference type="InterPro" id="IPR050741">
    <property type="entry name" value="Acyl-CoA_dehydrogenase"/>
</dbReference>
<keyword evidence="14" id="KW-0812">Transmembrane</keyword>
<evidence type="ECO:0000256" key="4">
    <source>
        <dbReference type="ARBA" id="ARBA00012033"/>
    </source>
</evidence>
<feature type="transmembrane region" description="Helical" evidence="14">
    <location>
        <begin position="45"/>
        <end position="67"/>
    </location>
</feature>
<evidence type="ECO:0000259" key="16">
    <source>
        <dbReference type="Pfam" id="PF02771"/>
    </source>
</evidence>
<keyword evidence="14" id="KW-1133">Transmembrane helix</keyword>
<dbReference type="EMBL" id="MWQO01000036">
    <property type="protein sequence ID" value="THD09681.1"/>
    <property type="molecule type" value="Genomic_DNA"/>
</dbReference>
<evidence type="ECO:0000313" key="18">
    <source>
        <dbReference type="EMBL" id="THD09681.1"/>
    </source>
</evidence>
<dbReference type="Gene3D" id="2.40.110.10">
    <property type="entry name" value="Butyryl-CoA Dehydrogenase, subunit A, domain 2"/>
    <property type="match status" value="1"/>
</dbReference>
<dbReference type="Pfam" id="PF00441">
    <property type="entry name" value="Acyl-CoA_dh_1"/>
    <property type="match status" value="1"/>
</dbReference>
<evidence type="ECO:0000256" key="7">
    <source>
        <dbReference type="ARBA" id="ARBA00022630"/>
    </source>
</evidence>
<dbReference type="Gene3D" id="1.20.140.10">
    <property type="entry name" value="Butyryl-CoA Dehydrogenase, subunit A, domain 3"/>
    <property type="match status" value="1"/>
</dbReference>
<dbReference type="FunFam" id="1.20.140.10:FF:000009">
    <property type="entry name" value="Acyl-CoA dehydrogenase"/>
    <property type="match status" value="1"/>
</dbReference>
<keyword evidence="7" id="KW-0285">Flavoprotein</keyword>
<dbReference type="NCBIfam" id="NF009586">
    <property type="entry name" value="PRK13026.1"/>
    <property type="match status" value="1"/>
</dbReference>
<evidence type="ECO:0000256" key="5">
    <source>
        <dbReference type="ARBA" id="ARBA00012040"/>
    </source>
</evidence>
<dbReference type="SUPFAM" id="SSF56645">
    <property type="entry name" value="Acyl-CoA dehydrogenase NM domain-like"/>
    <property type="match status" value="1"/>
</dbReference>
<keyword evidence="19" id="KW-1185">Reference proteome</keyword>
<proteinExistence type="inferred from homology"/>
<keyword evidence="9" id="KW-0276">Fatty acid metabolism</keyword>
<evidence type="ECO:0000256" key="12">
    <source>
        <dbReference type="ARBA" id="ARBA00047882"/>
    </source>
</evidence>
<evidence type="ECO:0000256" key="11">
    <source>
        <dbReference type="ARBA" id="ARBA00023098"/>
    </source>
</evidence>
<dbReference type="InterPro" id="IPR036250">
    <property type="entry name" value="AcylCo_DH-like_C"/>
</dbReference>
<comment type="catalytic activity">
    <reaction evidence="12">
        <text>a medium-chain 2,3-saturated fatty acyl-CoA + oxidized [electron-transfer flavoprotein] + H(+) = a medium-chain (2E)-enoyl-CoA + reduced [electron-transfer flavoprotein]</text>
        <dbReference type="Rhea" id="RHEA:14477"/>
        <dbReference type="Rhea" id="RHEA-COMP:10685"/>
        <dbReference type="Rhea" id="RHEA-COMP:10686"/>
        <dbReference type="ChEBI" id="CHEBI:15378"/>
        <dbReference type="ChEBI" id="CHEBI:57692"/>
        <dbReference type="ChEBI" id="CHEBI:58307"/>
        <dbReference type="ChEBI" id="CHEBI:83723"/>
        <dbReference type="ChEBI" id="CHEBI:83726"/>
        <dbReference type="EC" id="1.3.8.7"/>
    </reaction>
</comment>
<evidence type="ECO:0000256" key="1">
    <source>
        <dbReference type="ARBA" id="ARBA00001974"/>
    </source>
</evidence>
<dbReference type="GO" id="GO:0005737">
    <property type="term" value="C:cytoplasm"/>
    <property type="evidence" value="ECO:0007669"/>
    <property type="project" value="TreeGrafter"/>
</dbReference>
<dbReference type="SUPFAM" id="SSF47203">
    <property type="entry name" value="Acyl-CoA dehydrogenase C-terminal domain-like"/>
    <property type="match status" value="1"/>
</dbReference>
<feature type="domain" description="Acyl-CoA dehydrogenase C-terminal bacterial-type" evidence="17">
    <location>
        <begin position="518"/>
        <end position="801"/>
    </location>
</feature>
<evidence type="ECO:0000256" key="3">
    <source>
        <dbReference type="ARBA" id="ARBA00009347"/>
    </source>
</evidence>
<evidence type="ECO:0000256" key="6">
    <source>
        <dbReference type="ARBA" id="ARBA00020144"/>
    </source>
</evidence>
<dbReference type="GO" id="GO:0070991">
    <property type="term" value="F:medium-chain fatty acyl-CoA dehydrogenase activity"/>
    <property type="evidence" value="ECO:0007669"/>
    <property type="project" value="UniProtKB-EC"/>
</dbReference>
<dbReference type="RefSeq" id="WP_081126682.1">
    <property type="nucleotide sequence ID" value="NZ_LDOS01000001.1"/>
</dbReference>
<keyword evidence="11" id="KW-0443">Lipid metabolism</keyword>
<comment type="pathway">
    <text evidence="2">Lipid metabolism; fatty acid beta-oxidation.</text>
</comment>
<organism evidence="18 19">
    <name type="scientific">Metallibacterium scheffleri</name>
    <dbReference type="NCBI Taxonomy" id="993689"/>
    <lineage>
        <taxon>Bacteria</taxon>
        <taxon>Pseudomonadati</taxon>
        <taxon>Pseudomonadota</taxon>
        <taxon>Gammaproteobacteria</taxon>
        <taxon>Lysobacterales</taxon>
        <taxon>Rhodanobacteraceae</taxon>
        <taxon>Metallibacterium</taxon>
    </lineage>
</organism>
<evidence type="ECO:0000256" key="14">
    <source>
        <dbReference type="SAM" id="Phobius"/>
    </source>
</evidence>
<dbReference type="PANTHER" id="PTHR48083:SF18">
    <property type="entry name" value="ACYL-COENZYME A DEHYDROGENASE"/>
    <property type="match status" value="1"/>
</dbReference>
<protein>
    <recommendedName>
        <fullName evidence="6">Acyl-coenzyme A dehydrogenase</fullName>
        <ecNumber evidence="4">1.3.8.7</ecNumber>
        <ecNumber evidence="5">1.3.8.8</ecNumber>
    </recommendedName>
</protein>
<feature type="domain" description="Acyl-CoA dehydrogenase/oxidase C-terminal" evidence="15">
    <location>
        <begin position="364"/>
        <end position="509"/>
    </location>
</feature>